<dbReference type="PRINTS" id="PR00722">
    <property type="entry name" value="CHYMOTRYPSIN"/>
</dbReference>
<evidence type="ECO:0000256" key="10">
    <source>
        <dbReference type="RuleBase" id="RU366078"/>
    </source>
</evidence>
<dbReference type="InterPro" id="IPR038565">
    <property type="entry name" value="CLIP_sf"/>
</dbReference>
<keyword evidence="6" id="KW-1015">Disulfide bond</keyword>
<evidence type="ECO:0000256" key="8">
    <source>
        <dbReference type="ARBA" id="ARBA00024195"/>
    </source>
</evidence>
<dbReference type="Gene3D" id="2.40.10.10">
    <property type="entry name" value="Trypsin-like serine proteases"/>
    <property type="match status" value="2"/>
</dbReference>
<dbReference type="GO" id="GO:0006508">
    <property type="term" value="P:proteolysis"/>
    <property type="evidence" value="ECO:0007669"/>
    <property type="project" value="UniProtKB-KW"/>
</dbReference>
<dbReference type="Gene3D" id="3.30.1640.30">
    <property type="match status" value="2"/>
</dbReference>
<dbReference type="RefSeq" id="XP_050554253.1">
    <property type="nucleotide sequence ID" value="XM_050698296.1"/>
</dbReference>
<evidence type="ECO:0000256" key="2">
    <source>
        <dbReference type="ARBA" id="ARBA00022729"/>
    </source>
</evidence>
<accession>A0A9R0EYL3</accession>
<evidence type="ECO:0000256" key="4">
    <source>
        <dbReference type="ARBA" id="ARBA00022825"/>
    </source>
</evidence>
<keyword evidence="1 9" id="KW-0645">Protease</keyword>
<evidence type="ECO:0000259" key="12">
    <source>
        <dbReference type="PROSITE" id="PS50240"/>
    </source>
</evidence>
<evidence type="ECO:0000256" key="11">
    <source>
        <dbReference type="SAM" id="MobiDB-lite"/>
    </source>
</evidence>
<dbReference type="InterPro" id="IPR018114">
    <property type="entry name" value="TRYPSIN_HIS"/>
</dbReference>
<dbReference type="InterPro" id="IPR043504">
    <property type="entry name" value="Peptidase_S1_PA_chymotrypsin"/>
</dbReference>
<dbReference type="FunFam" id="2.40.10.10:FF:000028">
    <property type="entry name" value="Serine protease easter"/>
    <property type="match status" value="1"/>
</dbReference>
<feature type="domain" description="Peptidase S1" evidence="12">
    <location>
        <begin position="295"/>
        <end position="557"/>
    </location>
</feature>
<reference evidence="15 16" key="1">
    <citation type="submission" date="2025-04" db="UniProtKB">
        <authorList>
            <consortium name="RefSeq"/>
        </authorList>
    </citation>
    <scope>IDENTIFICATION</scope>
    <source>
        <tissue evidence="15 16">Whole larval tissue</tissue>
    </source>
</reference>
<keyword evidence="10" id="KW-0964">Secreted</keyword>
<dbReference type="EC" id="3.4.21.-" evidence="9"/>
<keyword evidence="5" id="KW-0865">Zymogen</keyword>
<dbReference type="Pfam" id="PF12032">
    <property type="entry name" value="CLIP"/>
    <property type="match status" value="2"/>
</dbReference>
<comment type="similarity">
    <text evidence="8 10">Belongs to the peptidase S1 family. CLIP subfamily.</text>
</comment>
<dbReference type="GeneID" id="118279070"/>
<evidence type="ECO:0000313" key="14">
    <source>
        <dbReference type="Proteomes" id="UP000829999"/>
    </source>
</evidence>
<keyword evidence="2" id="KW-0732">Signal</keyword>
<evidence type="ECO:0000259" key="13">
    <source>
        <dbReference type="PROSITE" id="PS51888"/>
    </source>
</evidence>
<dbReference type="InterPro" id="IPR001314">
    <property type="entry name" value="Peptidase_S1A"/>
</dbReference>
<evidence type="ECO:0000256" key="9">
    <source>
        <dbReference type="RuleBase" id="RU363034"/>
    </source>
</evidence>
<dbReference type="CDD" id="cd00190">
    <property type="entry name" value="Tryp_SPc"/>
    <property type="match status" value="1"/>
</dbReference>
<feature type="compositionally biased region" description="Acidic residues" evidence="11">
    <location>
        <begin position="46"/>
        <end position="64"/>
    </location>
</feature>
<keyword evidence="4 9" id="KW-0720">Serine protease</keyword>
<dbReference type="GO" id="GO:0005576">
    <property type="term" value="C:extracellular region"/>
    <property type="evidence" value="ECO:0007669"/>
    <property type="project" value="UniProtKB-SubCell"/>
</dbReference>
<dbReference type="InterPro" id="IPR001254">
    <property type="entry name" value="Trypsin_dom"/>
</dbReference>
<evidence type="ECO:0000256" key="1">
    <source>
        <dbReference type="ARBA" id="ARBA00022670"/>
    </source>
</evidence>
<dbReference type="InterPro" id="IPR051487">
    <property type="entry name" value="Ser/Thr_Proteases_Immune/Dev"/>
</dbReference>
<feature type="domain" description="Clip" evidence="13">
    <location>
        <begin position="202"/>
        <end position="253"/>
    </location>
</feature>
<dbReference type="PROSITE" id="PS50240">
    <property type="entry name" value="TRYPSIN_DOM"/>
    <property type="match status" value="1"/>
</dbReference>
<dbReference type="SMART" id="SM00680">
    <property type="entry name" value="CLIP"/>
    <property type="match status" value="2"/>
</dbReference>
<dbReference type="RefSeq" id="XP_050554252.1">
    <property type="nucleotide sequence ID" value="XM_050698295.1"/>
</dbReference>
<dbReference type="FunFam" id="3.30.1640.30:FF:000001">
    <property type="entry name" value="Serine protease 7"/>
    <property type="match status" value="1"/>
</dbReference>
<evidence type="ECO:0000256" key="5">
    <source>
        <dbReference type="ARBA" id="ARBA00023145"/>
    </source>
</evidence>
<dbReference type="GO" id="GO:0004252">
    <property type="term" value="F:serine-type endopeptidase activity"/>
    <property type="evidence" value="ECO:0007669"/>
    <property type="project" value="UniProtKB-UniRule"/>
</dbReference>
<comment type="domain">
    <text evidence="10">The clip domain consists of 35-55 residues which are 'knitted' together usually by 3 conserved disulfide bonds forming a clip-like compact structure.</text>
</comment>
<evidence type="ECO:0000256" key="7">
    <source>
        <dbReference type="ARBA" id="ARBA00023180"/>
    </source>
</evidence>
<dbReference type="SUPFAM" id="SSF50494">
    <property type="entry name" value="Trypsin-like serine proteases"/>
    <property type="match status" value="1"/>
</dbReference>
<proteinExistence type="inferred from homology"/>
<dbReference type="PROSITE" id="PS51888">
    <property type="entry name" value="CLIP"/>
    <property type="match status" value="2"/>
</dbReference>
<feature type="compositionally biased region" description="Acidic residues" evidence="11">
    <location>
        <begin position="12"/>
        <end position="36"/>
    </location>
</feature>
<keyword evidence="7" id="KW-0325">Glycoprotein</keyword>
<evidence type="ECO:0000313" key="15">
    <source>
        <dbReference type="RefSeq" id="XP_050554252.1"/>
    </source>
</evidence>
<organism evidence="14 15">
    <name type="scientific">Spodoptera frugiperda</name>
    <name type="common">Fall armyworm</name>
    <dbReference type="NCBI Taxonomy" id="7108"/>
    <lineage>
        <taxon>Eukaryota</taxon>
        <taxon>Metazoa</taxon>
        <taxon>Ecdysozoa</taxon>
        <taxon>Arthropoda</taxon>
        <taxon>Hexapoda</taxon>
        <taxon>Insecta</taxon>
        <taxon>Pterygota</taxon>
        <taxon>Neoptera</taxon>
        <taxon>Endopterygota</taxon>
        <taxon>Lepidoptera</taxon>
        <taxon>Glossata</taxon>
        <taxon>Ditrysia</taxon>
        <taxon>Noctuoidea</taxon>
        <taxon>Noctuidae</taxon>
        <taxon>Amphipyrinae</taxon>
        <taxon>Spodoptera</taxon>
    </lineage>
</organism>
<dbReference type="AlphaFoldDB" id="A0A9R0EYL3"/>
<feature type="region of interest" description="Disordered" evidence="11">
    <location>
        <begin position="1"/>
        <end position="148"/>
    </location>
</feature>
<dbReference type="PROSITE" id="PS00135">
    <property type="entry name" value="TRYPSIN_SER"/>
    <property type="match status" value="1"/>
</dbReference>
<dbReference type="InterPro" id="IPR009003">
    <property type="entry name" value="Peptidase_S1_PA"/>
</dbReference>
<feature type="compositionally biased region" description="Basic and acidic residues" evidence="11">
    <location>
        <begin position="124"/>
        <end position="142"/>
    </location>
</feature>
<dbReference type="PROSITE" id="PS00134">
    <property type="entry name" value="TRYPSIN_HIS"/>
    <property type="match status" value="1"/>
</dbReference>
<dbReference type="PANTHER" id="PTHR24256">
    <property type="entry name" value="TRYPTASE-RELATED"/>
    <property type="match status" value="1"/>
</dbReference>
<comment type="subcellular location">
    <subcellularLocation>
        <location evidence="10">Secreted</location>
    </subcellularLocation>
</comment>
<dbReference type="InterPro" id="IPR033116">
    <property type="entry name" value="TRYPSIN_SER"/>
</dbReference>
<protein>
    <recommendedName>
        <fullName evidence="10">CLIP domain-containing serine protease</fullName>
        <ecNumber evidence="9">3.4.21.-</ecNumber>
    </recommendedName>
</protein>
<evidence type="ECO:0000313" key="16">
    <source>
        <dbReference type="RefSeq" id="XP_050554253.1"/>
    </source>
</evidence>
<dbReference type="OrthoDB" id="9981647at2759"/>
<feature type="domain" description="Clip" evidence="13">
    <location>
        <begin position="142"/>
        <end position="195"/>
    </location>
</feature>
<keyword evidence="3 9" id="KW-0378">Hydrolase</keyword>
<dbReference type="Pfam" id="PF00089">
    <property type="entry name" value="Trypsin"/>
    <property type="match status" value="1"/>
</dbReference>
<dbReference type="Proteomes" id="UP000829999">
    <property type="component" value="Chromosome 14"/>
</dbReference>
<dbReference type="SMART" id="SM00020">
    <property type="entry name" value="Tryp_SPc"/>
    <property type="match status" value="1"/>
</dbReference>
<evidence type="ECO:0000256" key="3">
    <source>
        <dbReference type="ARBA" id="ARBA00022801"/>
    </source>
</evidence>
<gene>
    <name evidence="15 16" type="primary">LOC118279070</name>
</gene>
<evidence type="ECO:0000256" key="6">
    <source>
        <dbReference type="ARBA" id="ARBA00023157"/>
    </source>
</evidence>
<sequence length="558" mass="60170">MPVPEAPTTVESEIDSEVDPEVDPEVNLEVDPEVDPEVDHKVNPEVDPEVDPDVDPEVDPEVNPEVDPKVDPEVNPEVELEVDPNVKSKFTKPEVQVHNGTETEVPPVTTNEISNSTENDIDDEKAPDTSHKKDTSHEKESSCRTPSGANGQCVSVYNCQVLLDLINKKDRTTQDIELLQKSQCGYIGSAPAVCCPPKPAGNCYTPEGVAGQCVSLYSCAHLANLLKPPVPSESIAYVQKSRCEGPEQYSVCCGPPPNRDPTVIPPGGCEAQMTAFPPDPRSECCGVDSRVGNKIVGGNATTVDQYPWLVIIEYVKQGVTKLLCGGALISGRYVLTAGHCVAGQVLTIGTPRRVRLGEYDIAHDGKDCAPVEAGGEDCTDGVIKVNIESIHPHPQYNPASALKRNDIALIRLAQTAPFTDFIRPICLPTKDLTLPQNRPINFTLFAAGWGAVSTRQSYSAVKLHVDLPFVSQEQCQPVYSLPGRSITLWNAQLCAGGQPGKDSCKGDSGGPLMYENGRTYEVTGVVSFGPIPCGMDGVPGVYSKVYEYLDWIRSTIVP</sequence>
<name>A0A9R0EYL3_SPOFR</name>
<keyword evidence="14" id="KW-1185">Reference proteome</keyword>
<dbReference type="InterPro" id="IPR022700">
    <property type="entry name" value="CLIP"/>
</dbReference>